<dbReference type="AlphaFoldDB" id="A0A8X6KZ58"/>
<comment type="caution">
    <text evidence="1">The sequence shown here is derived from an EMBL/GenBank/DDBJ whole genome shotgun (WGS) entry which is preliminary data.</text>
</comment>
<dbReference type="EMBL" id="BMAO01013937">
    <property type="protein sequence ID" value="GFQ91865.1"/>
    <property type="molecule type" value="Genomic_DNA"/>
</dbReference>
<organism evidence="1 2">
    <name type="scientific">Trichonephila clavata</name>
    <name type="common">Joro spider</name>
    <name type="synonym">Nephila clavata</name>
    <dbReference type="NCBI Taxonomy" id="2740835"/>
    <lineage>
        <taxon>Eukaryota</taxon>
        <taxon>Metazoa</taxon>
        <taxon>Ecdysozoa</taxon>
        <taxon>Arthropoda</taxon>
        <taxon>Chelicerata</taxon>
        <taxon>Arachnida</taxon>
        <taxon>Araneae</taxon>
        <taxon>Araneomorphae</taxon>
        <taxon>Entelegynae</taxon>
        <taxon>Araneoidea</taxon>
        <taxon>Nephilidae</taxon>
        <taxon>Trichonephila</taxon>
    </lineage>
</organism>
<sequence>MIKRFEETGKLRVKHGRGYKHVTPVLVDAVKTGVDAKSQTSDAQTQAVSRQSGCSYRTVQKVLRSIMHFSPFKIPHILKLLNRDSQHRFLFTVSFLLNRMIDDLS</sequence>
<dbReference type="Proteomes" id="UP000887116">
    <property type="component" value="Unassembled WGS sequence"/>
</dbReference>
<evidence type="ECO:0000313" key="2">
    <source>
        <dbReference type="Proteomes" id="UP000887116"/>
    </source>
</evidence>
<protein>
    <submittedName>
        <fullName evidence="1">Uncharacterized protein</fullName>
    </submittedName>
</protein>
<reference evidence="1" key="1">
    <citation type="submission" date="2020-07" db="EMBL/GenBank/DDBJ databases">
        <title>Multicomponent nature underlies the extraordinary mechanical properties of spider dragline silk.</title>
        <authorList>
            <person name="Kono N."/>
            <person name="Nakamura H."/>
            <person name="Mori M."/>
            <person name="Yoshida Y."/>
            <person name="Ohtoshi R."/>
            <person name="Malay A.D."/>
            <person name="Moran D.A.P."/>
            <person name="Tomita M."/>
            <person name="Numata K."/>
            <person name="Arakawa K."/>
        </authorList>
    </citation>
    <scope>NUCLEOTIDE SEQUENCE</scope>
</reference>
<keyword evidence="2" id="KW-1185">Reference proteome</keyword>
<proteinExistence type="predicted"/>
<evidence type="ECO:0000313" key="1">
    <source>
        <dbReference type="EMBL" id="GFQ91865.1"/>
    </source>
</evidence>
<gene>
    <name evidence="1" type="ORF">TNCT_550681</name>
</gene>
<name>A0A8X6KZ58_TRICU</name>
<accession>A0A8X6KZ58</accession>